<comment type="caution">
    <text evidence="2">The sequence shown here is derived from an EMBL/GenBank/DDBJ whole genome shotgun (WGS) entry which is preliminary data.</text>
</comment>
<sequence length="142" mass="15150">MPQPLVLDTNVVLDAFVFDDLAVRPLLPALDAGLVRWLATAAMRDELARVLDYPKLQPRLARRGLAAADVLARFDRHATVVGAPAKAAVTCGDPDDQKFIDLAVASAALLLSKDAEVLALRRRLAGLAVTARAPLPTEPLVP</sequence>
<name>A0A6N8IXE9_9BURK</name>
<dbReference type="Proteomes" id="UP000469385">
    <property type="component" value="Unassembled WGS sequence"/>
</dbReference>
<feature type="domain" description="PIN" evidence="1">
    <location>
        <begin position="5"/>
        <end position="114"/>
    </location>
</feature>
<dbReference type="Pfam" id="PF13470">
    <property type="entry name" value="PIN_3"/>
    <property type="match status" value="1"/>
</dbReference>
<dbReference type="InterPro" id="IPR029060">
    <property type="entry name" value="PIN-like_dom_sf"/>
</dbReference>
<proteinExistence type="predicted"/>
<dbReference type="PANTHER" id="PTHR34610:SF3">
    <property type="entry name" value="SSL7007 PROTEIN"/>
    <property type="match status" value="1"/>
</dbReference>
<dbReference type="InterPro" id="IPR002850">
    <property type="entry name" value="PIN_toxin-like"/>
</dbReference>
<dbReference type="AlphaFoldDB" id="A0A6N8IXE9"/>
<evidence type="ECO:0000259" key="1">
    <source>
        <dbReference type="Pfam" id="PF13470"/>
    </source>
</evidence>
<organism evidence="2 3">
    <name type="scientific">Ramlibacter pinisoli</name>
    <dbReference type="NCBI Taxonomy" id="2682844"/>
    <lineage>
        <taxon>Bacteria</taxon>
        <taxon>Pseudomonadati</taxon>
        <taxon>Pseudomonadota</taxon>
        <taxon>Betaproteobacteria</taxon>
        <taxon>Burkholderiales</taxon>
        <taxon>Comamonadaceae</taxon>
        <taxon>Ramlibacter</taxon>
    </lineage>
</organism>
<dbReference type="EMBL" id="WSEL01000007">
    <property type="protein sequence ID" value="MVQ30636.1"/>
    <property type="molecule type" value="Genomic_DNA"/>
</dbReference>
<dbReference type="InterPro" id="IPR002716">
    <property type="entry name" value="PIN_dom"/>
</dbReference>
<accession>A0A6N8IXE9</accession>
<reference evidence="2 3" key="1">
    <citation type="submission" date="2019-12" db="EMBL/GenBank/DDBJ databases">
        <authorList>
            <person name="Huq M.A."/>
        </authorList>
    </citation>
    <scope>NUCLEOTIDE SEQUENCE [LARGE SCALE GENOMIC DNA]</scope>
    <source>
        <strain evidence="2 3">MAH-25</strain>
    </source>
</reference>
<gene>
    <name evidence="2" type="ORF">GON04_14325</name>
</gene>
<dbReference type="SUPFAM" id="SSF88723">
    <property type="entry name" value="PIN domain-like"/>
    <property type="match status" value="1"/>
</dbReference>
<keyword evidence="3" id="KW-1185">Reference proteome</keyword>
<evidence type="ECO:0000313" key="2">
    <source>
        <dbReference type="EMBL" id="MVQ30636.1"/>
    </source>
</evidence>
<dbReference type="NCBIfam" id="TIGR00305">
    <property type="entry name" value="putative toxin-antitoxin system toxin component, PIN family"/>
    <property type="match status" value="1"/>
</dbReference>
<protein>
    <submittedName>
        <fullName evidence="2">Putative toxin-antitoxin system toxin component, PIN family</fullName>
    </submittedName>
</protein>
<dbReference type="PANTHER" id="PTHR34610">
    <property type="entry name" value="SSL7007 PROTEIN"/>
    <property type="match status" value="1"/>
</dbReference>
<evidence type="ECO:0000313" key="3">
    <source>
        <dbReference type="Proteomes" id="UP000469385"/>
    </source>
</evidence>